<dbReference type="GO" id="GO:0004519">
    <property type="term" value="F:endonuclease activity"/>
    <property type="evidence" value="ECO:0007669"/>
    <property type="project" value="UniProtKB-KW"/>
</dbReference>
<proteinExistence type="predicted"/>
<keyword evidence="3" id="KW-1185">Reference proteome</keyword>
<sequence>MTRVQKIRIASFNVALDRSFPGALAAEINGAGSPQLHHIAAMVQQVRPDILLLNEFDHDGEAENSDHLAVFARRYLAAGEQGIEYPHHYLAPVNTGLAGPLALGGEPRPVLPQDGLGFGAFHGQYGFAILSRFPLDTGRLRSFRHFLWKSMPRARLPELHGSVFYPSSVLDFLPLSSKNHVDLPVCLPDGRVLHLLVSHPVPPIDEGPERRNSCRNHDELRLWHDYIRPGRGDYLVDDHGIRGGLEPDSGFVILGDLNADPLDGNGFREGIRSLLADPLLNQAVSRGRLQPSSRGACRLRPFEPRRGPARLWTHINGLRLDYVLPDAGLTALASGVLWPVPEQDPGGWFWRNNGRPARRGMGSDHRLVWVEVAL</sequence>
<feature type="domain" description="Endonuclease/exonuclease/phosphatase" evidence="1">
    <location>
        <begin position="11"/>
        <end position="365"/>
    </location>
</feature>
<keyword evidence="2" id="KW-0378">Hydrolase</keyword>
<protein>
    <submittedName>
        <fullName evidence="2">Endonuclease/exonuclease/phosphatase family protein</fullName>
    </submittedName>
</protein>
<evidence type="ECO:0000259" key="1">
    <source>
        <dbReference type="Pfam" id="PF03372"/>
    </source>
</evidence>
<dbReference type="Proteomes" id="UP000295058">
    <property type="component" value="Unassembled WGS sequence"/>
</dbReference>
<organism evidence="2 3">
    <name type="scientific">Oceanimonas baumannii</name>
    <dbReference type="NCBI Taxonomy" id="129578"/>
    <lineage>
        <taxon>Bacteria</taxon>
        <taxon>Pseudomonadati</taxon>
        <taxon>Pseudomonadota</taxon>
        <taxon>Gammaproteobacteria</taxon>
        <taxon>Aeromonadales</taxon>
        <taxon>Aeromonadaceae</taxon>
        <taxon>Oceanimonas</taxon>
    </lineage>
</organism>
<name>A0ABY2EV38_9GAMM</name>
<dbReference type="InterPro" id="IPR005135">
    <property type="entry name" value="Endo/exonuclease/phosphatase"/>
</dbReference>
<keyword evidence="2" id="KW-0255">Endonuclease</keyword>
<comment type="caution">
    <text evidence="2">The sequence shown here is derived from an EMBL/GenBank/DDBJ whole genome shotgun (WGS) entry which is preliminary data.</text>
</comment>
<dbReference type="SUPFAM" id="SSF56219">
    <property type="entry name" value="DNase I-like"/>
    <property type="match status" value="1"/>
</dbReference>
<keyword evidence="2" id="KW-0540">Nuclease</keyword>
<reference evidence="2 3" key="1">
    <citation type="submission" date="2019-03" db="EMBL/GenBank/DDBJ databases">
        <title>Genomic Encyclopedia of Archaeal and Bacterial Type Strains, Phase II (KMG-II): from individual species to whole genera.</title>
        <authorList>
            <person name="Goeker M."/>
        </authorList>
    </citation>
    <scope>NUCLEOTIDE SEQUENCE [LARGE SCALE GENOMIC DNA]</scope>
    <source>
        <strain evidence="2 3">DSM 15594</strain>
    </source>
</reference>
<gene>
    <name evidence="2" type="ORF">LY04_03164</name>
</gene>
<evidence type="ECO:0000313" key="2">
    <source>
        <dbReference type="EMBL" id="TDW55837.1"/>
    </source>
</evidence>
<dbReference type="Pfam" id="PF03372">
    <property type="entry name" value="Exo_endo_phos"/>
    <property type="match status" value="1"/>
</dbReference>
<dbReference type="EMBL" id="SODO01000016">
    <property type="protein sequence ID" value="TDW55837.1"/>
    <property type="molecule type" value="Genomic_DNA"/>
</dbReference>
<dbReference type="InterPro" id="IPR036691">
    <property type="entry name" value="Endo/exonu/phosph_ase_sf"/>
</dbReference>
<accession>A0ABY2EV38</accession>
<dbReference type="Gene3D" id="3.60.10.10">
    <property type="entry name" value="Endonuclease/exonuclease/phosphatase"/>
    <property type="match status" value="1"/>
</dbReference>
<evidence type="ECO:0000313" key="3">
    <source>
        <dbReference type="Proteomes" id="UP000295058"/>
    </source>
</evidence>